<dbReference type="Proteomes" id="UP000886887">
    <property type="component" value="Unassembled WGS sequence"/>
</dbReference>
<evidence type="ECO:0000259" key="2">
    <source>
        <dbReference type="SMART" id="SM00363"/>
    </source>
</evidence>
<comment type="caution">
    <text evidence="3">The sequence shown here is derived from an EMBL/GenBank/DDBJ whole genome shotgun (WGS) entry which is preliminary data.</text>
</comment>
<keyword evidence="1" id="KW-0694">RNA-binding</keyword>
<evidence type="ECO:0000313" key="4">
    <source>
        <dbReference type="Proteomes" id="UP000886887"/>
    </source>
</evidence>
<name>A0A9D1CRH8_9FIRM</name>
<dbReference type="InterPro" id="IPR036986">
    <property type="entry name" value="S4_RNA-bd_sf"/>
</dbReference>
<dbReference type="InterPro" id="IPR040591">
    <property type="entry name" value="RqcP2_RBD"/>
</dbReference>
<dbReference type="Pfam" id="PF17774">
    <property type="entry name" value="YlmH_RBD"/>
    <property type="match status" value="1"/>
</dbReference>
<dbReference type="SUPFAM" id="SSF55174">
    <property type="entry name" value="Alpha-L RNA-binding motif"/>
    <property type="match status" value="1"/>
</dbReference>
<feature type="domain" description="RNA-binding S4" evidence="2">
    <location>
        <begin position="170"/>
        <end position="232"/>
    </location>
</feature>
<proteinExistence type="predicted"/>
<dbReference type="EMBL" id="DVFJ01000036">
    <property type="protein sequence ID" value="HIQ72562.1"/>
    <property type="molecule type" value="Genomic_DNA"/>
</dbReference>
<reference evidence="3" key="1">
    <citation type="submission" date="2020-10" db="EMBL/GenBank/DDBJ databases">
        <authorList>
            <person name="Gilroy R."/>
        </authorList>
    </citation>
    <scope>NUCLEOTIDE SEQUENCE</scope>
    <source>
        <strain evidence="3">ChiSxjej2B14-6234</strain>
    </source>
</reference>
<dbReference type="PROSITE" id="PS50889">
    <property type="entry name" value="S4"/>
    <property type="match status" value="1"/>
</dbReference>
<dbReference type="CDD" id="cd00165">
    <property type="entry name" value="S4"/>
    <property type="match status" value="1"/>
</dbReference>
<dbReference type="InterPro" id="IPR002942">
    <property type="entry name" value="S4_RNA-bd"/>
</dbReference>
<dbReference type="Gene3D" id="3.10.290.10">
    <property type="entry name" value="RNA-binding S4 domain"/>
    <property type="match status" value="1"/>
</dbReference>
<reference evidence="3" key="2">
    <citation type="journal article" date="2021" name="PeerJ">
        <title>Extensive microbial diversity within the chicken gut microbiome revealed by metagenomics and culture.</title>
        <authorList>
            <person name="Gilroy R."/>
            <person name="Ravi A."/>
            <person name="Getino M."/>
            <person name="Pursley I."/>
            <person name="Horton D.L."/>
            <person name="Alikhan N.F."/>
            <person name="Baker D."/>
            <person name="Gharbi K."/>
            <person name="Hall N."/>
            <person name="Watson M."/>
            <person name="Adriaenssens E.M."/>
            <person name="Foster-Nyarko E."/>
            <person name="Jarju S."/>
            <person name="Secka A."/>
            <person name="Antonio M."/>
            <person name="Oren A."/>
            <person name="Chaudhuri R.R."/>
            <person name="La Ragione R."/>
            <person name="Hildebrand F."/>
            <person name="Pallen M.J."/>
        </authorList>
    </citation>
    <scope>NUCLEOTIDE SEQUENCE</scope>
    <source>
        <strain evidence="3">ChiSxjej2B14-6234</strain>
    </source>
</reference>
<accession>A0A9D1CRH8</accession>
<dbReference type="GO" id="GO:0003723">
    <property type="term" value="F:RNA binding"/>
    <property type="evidence" value="ECO:0007669"/>
    <property type="project" value="UniProtKB-KW"/>
</dbReference>
<protein>
    <submittedName>
        <fullName evidence="3">RNA-binding protein</fullName>
    </submittedName>
</protein>
<evidence type="ECO:0000313" key="3">
    <source>
        <dbReference type="EMBL" id="HIQ72562.1"/>
    </source>
</evidence>
<gene>
    <name evidence="3" type="ORF">IAB73_10200</name>
</gene>
<evidence type="ECO:0000256" key="1">
    <source>
        <dbReference type="PROSITE-ProRule" id="PRU00182"/>
    </source>
</evidence>
<sequence length="246" mass="27368">MDAEKSLVARLDELARRCERSGRETYTRFLDPAQVEKAVWAAGRAGVRAQAFGGYPDAERTVCRFFLDETEVPDWPFCCLQARWDARYASITHRDVLGALMGLGVVRETIGDIVVRDGQVFVFAMCDVADYVAANLERAGRAALHFRRTEELPEIPPPAGRLFRETVASLRLDAVLAAAYRISRADASEAIREGKVRVNFIEEMRPDAPLGADALLSVRGLGRVRLKAVDGPTRKGRIAIALFRYE</sequence>
<dbReference type="Gene3D" id="3.30.70.330">
    <property type="match status" value="1"/>
</dbReference>
<dbReference type="InterPro" id="IPR012677">
    <property type="entry name" value="Nucleotide-bd_a/b_plait_sf"/>
</dbReference>
<dbReference type="SMART" id="SM00363">
    <property type="entry name" value="S4"/>
    <property type="match status" value="1"/>
</dbReference>
<dbReference type="Gene3D" id="3.30.1370.160">
    <property type="match status" value="1"/>
</dbReference>
<dbReference type="AlphaFoldDB" id="A0A9D1CRH8"/>
<organism evidence="3 4">
    <name type="scientific">Candidatus Onthenecus intestinigallinarum</name>
    <dbReference type="NCBI Taxonomy" id="2840875"/>
    <lineage>
        <taxon>Bacteria</taxon>
        <taxon>Bacillati</taxon>
        <taxon>Bacillota</taxon>
        <taxon>Clostridia</taxon>
        <taxon>Eubacteriales</taxon>
        <taxon>Candidatus Onthenecus</taxon>
    </lineage>
</organism>